<dbReference type="Gene3D" id="3.20.20.70">
    <property type="entry name" value="Aldolase class I"/>
    <property type="match status" value="1"/>
</dbReference>
<gene>
    <name evidence="7" type="ORF">EH243_01710</name>
</gene>
<organism evidence="7 8">
    <name type="scientific">Amphritea opalescens</name>
    <dbReference type="NCBI Taxonomy" id="2490544"/>
    <lineage>
        <taxon>Bacteria</taxon>
        <taxon>Pseudomonadati</taxon>
        <taxon>Pseudomonadota</taxon>
        <taxon>Gammaproteobacteria</taxon>
        <taxon>Oceanospirillales</taxon>
        <taxon>Oceanospirillaceae</taxon>
        <taxon>Amphritea</taxon>
    </lineage>
</organism>
<dbReference type="SUPFAM" id="SSF102114">
    <property type="entry name" value="Radical SAM enzymes"/>
    <property type="match status" value="1"/>
</dbReference>
<evidence type="ECO:0000313" key="7">
    <source>
        <dbReference type="EMBL" id="RTE67690.1"/>
    </source>
</evidence>
<dbReference type="GO" id="GO:0003824">
    <property type="term" value="F:catalytic activity"/>
    <property type="evidence" value="ECO:0007669"/>
    <property type="project" value="InterPro"/>
</dbReference>
<dbReference type="GO" id="GO:0051536">
    <property type="term" value="F:iron-sulfur cluster binding"/>
    <property type="evidence" value="ECO:0007669"/>
    <property type="project" value="UniProtKB-KW"/>
</dbReference>
<dbReference type="AlphaFoldDB" id="A0A430KW23"/>
<dbReference type="PANTHER" id="PTHR11228:SF22">
    <property type="entry name" value="PEPTIDE BIOSYNTHESIS PROTEIN YYDG-RELATED"/>
    <property type="match status" value="1"/>
</dbReference>
<dbReference type="InterPro" id="IPR007197">
    <property type="entry name" value="rSAM"/>
</dbReference>
<evidence type="ECO:0000256" key="4">
    <source>
        <dbReference type="ARBA" id="ARBA00023004"/>
    </source>
</evidence>
<dbReference type="InterPro" id="IPR058240">
    <property type="entry name" value="rSAM_sf"/>
</dbReference>
<keyword evidence="4" id="KW-0408">Iron</keyword>
<dbReference type="SFLD" id="SFLDS00029">
    <property type="entry name" value="Radical_SAM"/>
    <property type="match status" value="1"/>
</dbReference>
<evidence type="ECO:0000256" key="5">
    <source>
        <dbReference type="ARBA" id="ARBA00023014"/>
    </source>
</evidence>
<dbReference type="SFLD" id="SFLDG01067">
    <property type="entry name" value="SPASM/twitch_domain_containing"/>
    <property type="match status" value="1"/>
</dbReference>
<keyword evidence="2" id="KW-0949">S-adenosyl-L-methionine</keyword>
<proteinExistence type="predicted"/>
<evidence type="ECO:0000256" key="3">
    <source>
        <dbReference type="ARBA" id="ARBA00022723"/>
    </source>
</evidence>
<dbReference type="InterPro" id="IPR050377">
    <property type="entry name" value="Radical_SAM_PqqE_MftC-like"/>
</dbReference>
<evidence type="ECO:0000313" key="8">
    <source>
        <dbReference type="Proteomes" id="UP000283087"/>
    </source>
</evidence>
<protein>
    <submittedName>
        <fullName evidence="7">Radical SAM protein</fullName>
    </submittedName>
</protein>
<accession>A0A430KW23</accession>
<evidence type="ECO:0000256" key="2">
    <source>
        <dbReference type="ARBA" id="ARBA00022691"/>
    </source>
</evidence>
<dbReference type="CDD" id="cd01335">
    <property type="entry name" value="Radical_SAM"/>
    <property type="match status" value="1"/>
</dbReference>
<evidence type="ECO:0000259" key="6">
    <source>
        <dbReference type="PROSITE" id="PS51918"/>
    </source>
</evidence>
<comment type="cofactor">
    <cofactor evidence="1">
        <name>[4Fe-4S] cluster</name>
        <dbReference type="ChEBI" id="CHEBI:49883"/>
    </cofactor>
</comment>
<dbReference type="EMBL" id="RQXW01000001">
    <property type="protein sequence ID" value="RTE67690.1"/>
    <property type="molecule type" value="Genomic_DNA"/>
</dbReference>
<comment type="caution">
    <text evidence="7">The sequence shown here is derived from an EMBL/GenBank/DDBJ whole genome shotgun (WGS) entry which is preliminary data.</text>
</comment>
<name>A0A430KW23_9GAMM</name>
<keyword evidence="3" id="KW-0479">Metal-binding</keyword>
<keyword evidence="5" id="KW-0411">Iron-sulfur</keyword>
<dbReference type="RefSeq" id="WP_126156900.1">
    <property type="nucleotide sequence ID" value="NZ_RQXW01000001.1"/>
</dbReference>
<dbReference type="Proteomes" id="UP000283087">
    <property type="component" value="Unassembled WGS sequence"/>
</dbReference>
<dbReference type="OrthoDB" id="9810775at2"/>
<dbReference type="Pfam" id="PF04055">
    <property type="entry name" value="Radical_SAM"/>
    <property type="match status" value="1"/>
</dbReference>
<dbReference type="InterPro" id="IPR013785">
    <property type="entry name" value="Aldolase_TIM"/>
</dbReference>
<dbReference type="PANTHER" id="PTHR11228">
    <property type="entry name" value="RADICAL SAM DOMAIN PROTEIN"/>
    <property type="match status" value="1"/>
</dbReference>
<sequence length="303" mass="34157">MELIRSREWYTTADGAERGYIRPHLLKELWFHTGTACNLSCDFCFEGSSPGDTRLELVKLADVAPYIDQAVELGVEQFSFTGGEPFLAKDLVKILQQASEHVPCLVLTNGTDALQKRLHQLVPLLNSRFPVSFRISIDSHIEAEHDAGRGEGMFDLAMKGMKALYDMGFNVSLARHMADGEDTVAVEQQYRAILENYGIPADTKFVAFPDFLPPGSHGHGPDITTNCMTQFHTEETRNNFMCSFSKMIVKQRGRMRIYACTLVDDDPEYDMGNDLRQALEQQVSMKHHRCFSCFKYGSSCSET</sequence>
<reference evidence="7 8" key="1">
    <citation type="submission" date="2018-11" db="EMBL/GenBank/DDBJ databases">
        <title>The draft genome sequence of Amphritea opalescens ANRC-JH13T.</title>
        <authorList>
            <person name="Fang Z."/>
            <person name="Zhang Y."/>
            <person name="Han X."/>
        </authorList>
    </citation>
    <scope>NUCLEOTIDE SEQUENCE [LARGE SCALE GENOMIC DNA]</scope>
    <source>
        <strain evidence="7 8">ANRC-JH13</strain>
    </source>
</reference>
<keyword evidence="8" id="KW-1185">Reference proteome</keyword>
<evidence type="ECO:0000256" key="1">
    <source>
        <dbReference type="ARBA" id="ARBA00001966"/>
    </source>
</evidence>
<dbReference type="GO" id="GO:0046872">
    <property type="term" value="F:metal ion binding"/>
    <property type="evidence" value="ECO:0007669"/>
    <property type="project" value="UniProtKB-KW"/>
</dbReference>
<feature type="domain" description="Radical SAM core" evidence="6">
    <location>
        <begin position="21"/>
        <end position="243"/>
    </location>
</feature>
<dbReference type="PROSITE" id="PS51918">
    <property type="entry name" value="RADICAL_SAM"/>
    <property type="match status" value="1"/>
</dbReference>